<proteinExistence type="predicted"/>
<dbReference type="EMBL" id="CM046391">
    <property type="protein sequence ID" value="KAI8558188.1"/>
    <property type="molecule type" value="Genomic_DNA"/>
</dbReference>
<keyword evidence="2" id="KW-1185">Reference proteome</keyword>
<organism evidence="1 2">
    <name type="scientific">Rhododendron molle</name>
    <name type="common">Chinese azalea</name>
    <name type="synonym">Azalea mollis</name>
    <dbReference type="NCBI Taxonomy" id="49168"/>
    <lineage>
        <taxon>Eukaryota</taxon>
        <taxon>Viridiplantae</taxon>
        <taxon>Streptophyta</taxon>
        <taxon>Embryophyta</taxon>
        <taxon>Tracheophyta</taxon>
        <taxon>Spermatophyta</taxon>
        <taxon>Magnoliopsida</taxon>
        <taxon>eudicotyledons</taxon>
        <taxon>Gunneridae</taxon>
        <taxon>Pentapetalae</taxon>
        <taxon>asterids</taxon>
        <taxon>Ericales</taxon>
        <taxon>Ericaceae</taxon>
        <taxon>Ericoideae</taxon>
        <taxon>Rhodoreae</taxon>
        <taxon>Rhododendron</taxon>
    </lineage>
</organism>
<reference evidence="1" key="1">
    <citation type="submission" date="2022-02" db="EMBL/GenBank/DDBJ databases">
        <title>Plant Genome Project.</title>
        <authorList>
            <person name="Zhang R.-G."/>
        </authorList>
    </citation>
    <scope>NUCLEOTIDE SEQUENCE</scope>
    <source>
        <strain evidence="1">AT1</strain>
    </source>
</reference>
<evidence type="ECO:0000313" key="1">
    <source>
        <dbReference type="EMBL" id="KAI8558188.1"/>
    </source>
</evidence>
<accession>A0ACC0P0C5</accession>
<dbReference type="Proteomes" id="UP001062846">
    <property type="component" value="Chromosome 4"/>
</dbReference>
<gene>
    <name evidence="1" type="ORF">RHMOL_Rhmol04G0070400</name>
</gene>
<sequence length="74" mass="8446">MTVFFFRVLLVCSLLVTSTGANQIGYGTMPPFNWIPKYKTPAQANPHSRGCEKNTKMTYRKSLKVKQVFLESML</sequence>
<protein>
    <submittedName>
        <fullName evidence="1">Uncharacterized protein</fullName>
    </submittedName>
</protein>
<comment type="caution">
    <text evidence="1">The sequence shown here is derived from an EMBL/GenBank/DDBJ whole genome shotgun (WGS) entry which is preliminary data.</text>
</comment>
<evidence type="ECO:0000313" key="2">
    <source>
        <dbReference type="Proteomes" id="UP001062846"/>
    </source>
</evidence>
<name>A0ACC0P0C5_RHOML</name>